<dbReference type="PANTHER" id="PTHR35870:SF1">
    <property type="entry name" value="PROTEIN, PUTATIVE (AFU_ORTHOLOGUE AFUA_5G03330)-RELATED"/>
    <property type="match status" value="1"/>
</dbReference>
<dbReference type="Pfam" id="PF14027">
    <property type="entry name" value="Questin_oxidase"/>
    <property type="match status" value="1"/>
</dbReference>
<organism evidence="3 4">
    <name type="scientific">Pholiota conissans</name>
    <dbReference type="NCBI Taxonomy" id="109636"/>
    <lineage>
        <taxon>Eukaryota</taxon>
        <taxon>Fungi</taxon>
        <taxon>Dikarya</taxon>
        <taxon>Basidiomycota</taxon>
        <taxon>Agaricomycotina</taxon>
        <taxon>Agaricomycetes</taxon>
        <taxon>Agaricomycetidae</taxon>
        <taxon>Agaricales</taxon>
        <taxon>Agaricineae</taxon>
        <taxon>Strophariaceae</taxon>
        <taxon>Pholiota</taxon>
    </lineage>
</organism>
<dbReference type="InterPro" id="IPR025337">
    <property type="entry name" value="Questin_oxidase-like"/>
</dbReference>
<comment type="caution">
    <text evidence="3">The sequence shown here is derived from an EMBL/GenBank/DDBJ whole genome shotgun (WGS) entry which is preliminary data.</text>
</comment>
<evidence type="ECO:0000256" key="2">
    <source>
        <dbReference type="SAM" id="MobiDB-lite"/>
    </source>
</evidence>
<dbReference type="EMBL" id="MU155239">
    <property type="protein sequence ID" value="KAF9478257.1"/>
    <property type="molecule type" value="Genomic_DNA"/>
</dbReference>
<dbReference type="Proteomes" id="UP000807469">
    <property type="component" value="Unassembled WGS sequence"/>
</dbReference>
<gene>
    <name evidence="3" type="ORF">BDN70DRAFT_809156</name>
</gene>
<name>A0A9P5YYT4_9AGAR</name>
<accession>A0A9P5YYT4</accession>
<reference evidence="3" key="1">
    <citation type="submission" date="2020-11" db="EMBL/GenBank/DDBJ databases">
        <authorList>
            <consortium name="DOE Joint Genome Institute"/>
            <person name="Ahrendt S."/>
            <person name="Riley R."/>
            <person name="Andreopoulos W."/>
            <person name="Labutti K."/>
            <person name="Pangilinan J."/>
            <person name="Ruiz-Duenas F.J."/>
            <person name="Barrasa J.M."/>
            <person name="Sanchez-Garcia M."/>
            <person name="Camarero S."/>
            <person name="Miyauchi S."/>
            <person name="Serrano A."/>
            <person name="Linde D."/>
            <person name="Babiker R."/>
            <person name="Drula E."/>
            <person name="Ayuso-Fernandez I."/>
            <person name="Pacheco R."/>
            <person name="Padilla G."/>
            <person name="Ferreira P."/>
            <person name="Barriuso J."/>
            <person name="Kellner H."/>
            <person name="Castanera R."/>
            <person name="Alfaro M."/>
            <person name="Ramirez L."/>
            <person name="Pisabarro A.G."/>
            <person name="Kuo A."/>
            <person name="Tritt A."/>
            <person name="Lipzen A."/>
            <person name="He G."/>
            <person name="Yan M."/>
            <person name="Ng V."/>
            <person name="Cullen D."/>
            <person name="Martin F."/>
            <person name="Rosso M.-N."/>
            <person name="Henrissat B."/>
            <person name="Hibbett D."/>
            <person name="Martinez A.T."/>
            <person name="Grigoriev I.V."/>
        </authorList>
    </citation>
    <scope>NUCLEOTIDE SEQUENCE</scope>
    <source>
        <strain evidence="3">CIRM-BRFM 674</strain>
    </source>
</reference>
<dbReference type="OrthoDB" id="10004862at2759"/>
<evidence type="ECO:0000256" key="1">
    <source>
        <dbReference type="ARBA" id="ARBA00023002"/>
    </source>
</evidence>
<sequence length="498" mass="55651">MDFDLFPIPSRHGAPSQNLVLPRNKAGVSLASTTALQDILTDNHKRWHVFFNSRRFQNHTAYAVLTLWSLGVEPAILKGSYEQNVKIQVPAFPSPTSITHQTWKDHLGDDKYYQAYVSFFAEELKKKSYSKLLEEYVFEMSANVARRATADQPKMLDRLFAGLLHPMIHTGFGVEFTLPGMFAEGLALIAVYQAEGGGLLLAEWFNSPAPGYFSWLTSSVGILNDETRHDVHAFTIMARILEDPDLGGYENPGPKNPLPGVVHTYGKTILNYVDQWTLDGDVDKKVHELQWTMVLLYGVCGLESDENGQFNADLYLLHLVTSSLFLSQIFAELCRSSQILLLRGYFAYCMAWYVARGRPNLDIVAFFSDPNTLHPVPPGPRPTPHTGVNPSPSSPEAVTPNPWLPIIQSSLAHPDDHLPKLQRTLSEYAAHFGLTPAGTFKVTELKGAELIDGTLFIRAAGLTFSRLGWVREGEAPGTWNEKGFFKHPYVCKGNEDDW</sequence>
<dbReference type="AlphaFoldDB" id="A0A9P5YYT4"/>
<keyword evidence="4" id="KW-1185">Reference proteome</keyword>
<evidence type="ECO:0000313" key="3">
    <source>
        <dbReference type="EMBL" id="KAF9478257.1"/>
    </source>
</evidence>
<dbReference type="PANTHER" id="PTHR35870">
    <property type="entry name" value="PROTEIN, PUTATIVE (AFU_ORTHOLOGUE AFUA_5G03330)-RELATED"/>
    <property type="match status" value="1"/>
</dbReference>
<evidence type="ECO:0000313" key="4">
    <source>
        <dbReference type="Proteomes" id="UP000807469"/>
    </source>
</evidence>
<keyword evidence="1" id="KW-0560">Oxidoreductase</keyword>
<dbReference type="GO" id="GO:0016491">
    <property type="term" value="F:oxidoreductase activity"/>
    <property type="evidence" value="ECO:0007669"/>
    <property type="project" value="UniProtKB-KW"/>
</dbReference>
<proteinExistence type="predicted"/>
<protein>
    <recommendedName>
        <fullName evidence="5">Oxidoreductase AflY</fullName>
    </recommendedName>
</protein>
<feature type="region of interest" description="Disordered" evidence="2">
    <location>
        <begin position="375"/>
        <end position="399"/>
    </location>
</feature>
<evidence type="ECO:0008006" key="5">
    <source>
        <dbReference type="Google" id="ProtNLM"/>
    </source>
</evidence>